<keyword evidence="10" id="KW-1185">Reference proteome</keyword>
<dbReference type="AlphaFoldDB" id="A0A926EQB4"/>
<gene>
    <name evidence="9" type="ORF">H8707_01045</name>
</gene>
<comment type="cofactor">
    <cofactor evidence="7">
        <name>Zn(2+)</name>
        <dbReference type="ChEBI" id="CHEBI:29105"/>
    </cofactor>
    <text evidence="7">Binds 1 zinc ion per subunit.</text>
</comment>
<evidence type="ECO:0000313" key="9">
    <source>
        <dbReference type="EMBL" id="MBC8586826.1"/>
    </source>
</evidence>
<dbReference type="GO" id="GO:0045892">
    <property type="term" value="P:negative regulation of DNA-templated transcription"/>
    <property type="evidence" value="ECO:0007669"/>
    <property type="project" value="TreeGrafter"/>
</dbReference>
<proteinExistence type="inferred from homology"/>
<dbReference type="GO" id="GO:0003700">
    <property type="term" value="F:DNA-binding transcription factor activity"/>
    <property type="evidence" value="ECO:0007669"/>
    <property type="project" value="InterPro"/>
</dbReference>
<dbReference type="InterPro" id="IPR036390">
    <property type="entry name" value="WH_DNA-bd_sf"/>
</dbReference>
<evidence type="ECO:0000256" key="1">
    <source>
        <dbReference type="ARBA" id="ARBA00007957"/>
    </source>
</evidence>
<comment type="cofactor">
    <cofactor evidence="8">
        <name>Mn(2+)</name>
        <dbReference type="ChEBI" id="CHEBI:29035"/>
    </cofactor>
    <cofactor evidence="8">
        <name>Fe(2+)</name>
        <dbReference type="ChEBI" id="CHEBI:29033"/>
    </cofactor>
    <text evidence="8">Binds 1 Mn(2+) or Fe(2+) ion per subunit.</text>
</comment>
<evidence type="ECO:0000256" key="3">
    <source>
        <dbReference type="ARBA" id="ARBA00022833"/>
    </source>
</evidence>
<protein>
    <submittedName>
        <fullName evidence="9">Transcriptional repressor</fullName>
    </submittedName>
</protein>
<reference evidence="9" key="1">
    <citation type="submission" date="2020-08" db="EMBL/GenBank/DDBJ databases">
        <title>Genome public.</title>
        <authorList>
            <person name="Liu C."/>
            <person name="Sun Q."/>
        </authorList>
    </citation>
    <scope>NUCLEOTIDE SEQUENCE</scope>
    <source>
        <strain evidence="9">BX21</strain>
    </source>
</reference>
<dbReference type="GO" id="GO:0008270">
    <property type="term" value="F:zinc ion binding"/>
    <property type="evidence" value="ECO:0007669"/>
    <property type="project" value="TreeGrafter"/>
</dbReference>
<keyword evidence="7" id="KW-0479">Metal-binding</keyword>
<feature type="binding site" evidence="8">
    <location>
        <position position="113"/>
    </location>
    <ligand>
        <name>Fe cation</name>
        <dbReference type="ChEBI" id="CHEBI:24875"/>
    </ligand>
</feature>
<feature type="binding site" evidence="7">
    <location>
        <position position="84"/>
    </location>
    <ligand>
        <name>Zn(2+)</name>
        <dbReference type="ChEBI" id="CHEBI:29105"/>
    </ligand>
</feature>
<evidence type="ECO:0000256" key="8">
    <source>
        <dbReference type="PIRSR" id="PIRSR602481-2"/>
    </source>
</evidence>
<evidence type="ECO:0000256" key="7">
    <source>
        <dbReference type="PIRSR" id="PIRSR602481-1"/>
    </source>
</evidence>
<dbReference type="RefSeq" id="WP_262428290.1">
    <property type="nucleotide sequence ID" value="NZ_JACRTG010000003.1"/>
</dbReference>
<keyword evidence="8" id="KW-0408">Iron</keyword>
<evidence type="ECO:0000313" key="10">
    <source>
        <dbReference type="Proteomes" id="UP000601171"/>
    </source>
</evidence>
<name>A0A926EQB4_9FIRM</name>
<organism evidence="9 10">
    <name type="scientific">Paratissierella segnis</name>
    <dbReference type="NCBI Taxonomy" id="2763679"/>
    <lineage>
        <taxon>Bacteria</taxon>
        <taxon>Bacillati</taxon>
        <taxon>Bacillota</taxon>
        <taxon>Tissierellia</taxon>
        <taxon>Tissierellales</taxon>
        <taxon>Tissierellaceae</taxon>
        <taxon>Paratissierella</taxon>
    </lineage>
</organism>
<dbReference type="InterPro" id="IPR002481">
    <property type="entry name" value="FUR"/>
</dbReference>
<dbReference type="CDD" id="cd07153">
    <property type="entry name" value="Fur_like"/>
    <property type="match status" value="1"/>
</dbReference>
<dbReference type="PANTHER" id="PTHR33202:SF7">
    <property type="entry name" value="FERRIC UPTAKE REGULATION PROTEIN"/>
    <property type="match status" value="1"/>
</dbReference>
<evidence type="ECO:0000256" key="6">
    <source>
        <dbReference type="ARBA" id="ARBA00023163"/>
    </source>
</evidence>
<dbReference type="InterPro" id="IPR036388">
    <property type="entry name" value="WH-like_DNA-bd_sf"/>
</dbReference>
<dbReference type="GO" id="GO:0000976">
    <property type="term" value="F:transcription cis-regulatory region binding"/>
    <property type="evidence" value="ECO:0007669"/>
    <property type="project" value="TreeGrafter"/>
</dbReference>
<comment type="similarity">
    <text evidence="1">Belongs to the Fur family.</text>
</comment>
<dbReference type="Proteomes" id="UP000601171">
    <property type="component" value="Unassembled WGS sequence"/>
</dbReference>
<dbReference type="InterPro" id="IPR043135">
    <property type="entry name" value="Fur_C"/>
</dbReference>
<dbReference type="EMBL" id="JACRTG010000003">
    <property type="protein sequence ID" value="MBC8586826.1"/>
    <property type="molecule type" value="Genomic_DNA"/>
</dbReference>
<keyword evidence="4" id="KW-0805">Transcription regulation</keyword>
<dbReference type="GO" id="GO:1900376">
    <property type="term" value="P:regulation of secondary metabolite biosynthetic process"/>
    <property type="evidence" value="ECO:0007669"/>
    <property type="project" value="TreeGrafter"/>
</dbReference>
<evidence type="ECO:0000256" key="2">
    <source>
        <dbReference type="ARBA" id="ARBA00022491"/>
    </source>
</evidence>
<feature type="binding site" evidence="7">
    <location>
        <position position="121"/>
    </location>
    <ligand>
        <name>Zn(2+)</name>
        <dbReference type="ChEBI" id="CHEBI:29105"/>
    </ligand>
</feature>
<dbReference type="Gene3D" id="1.10.10.10">
    <property type="entry name" value="Winged helix-like DNA-binding domain superfamily/Winged helix DNA-binding domain"/>
    <property type="match status" value="1"/>
</dbReference>
<feature type="binding site" evidence="7">
    <location>
        <position position="81"/>
    </location>
    <ligand>
        <name>Zn(2+)</name>
        <dbReference type="ChEBI" id="CHEBI:29105"/>
    </ligand>
</feature>
<accession>A0A926EQB4</accession>
<evidence type="ECO:0000256" key="4">
    <source>
        <dbReference type="ARBA" id="ARBA00023015"/>
    </source>
</evidence>
<sequence>MKQRRNTKQRQLVLDAVKAHNDHPSADQVYLDVRAIDNKISRGTVYRNLNLLTQSGEICQIKVPDADRFEYRLDFHHHLLCTKCGAVCDAPLSYHTELDQEMAKKTGYSIKRHQTVFEGLCPNCQHSLK</sequence>
<keyword evidence="3 7" id="KW-0862">Zinc</keyword>
<dbReference type="PANTHER" id="PTHR33202">
    <property type="entry name" value="ZINC UPTAKE REGULATION PROTEIN"/>
    <property type="match status" value="1"/>
</dbReference>
<comment type="caution">
    <text evidence="9">The sequence shown here is derived from an EMBL/GenBank/DDBJ whole genome shotgun (WGS) entry which is preliminary data.</text>
</comment>
<keyword evidence="5" id="KW-0238">DNA-binding</keyword>
<keyword evidence="2" id="KW-0678">Repressor</keyword>
<dbReference type="Pfam" id="PF01475">
    <property type="entry name" value="FUR"/>
    <property type="match status" value="1"/>
</dbReference>
<dbReference type="SUPFAM" id="SSF46785">
    <property type="entry name" value="Winged helix' DNA-binding domain"/>
    <property type="match status" value="1"/>
</dbReference>
<dbReference type="Gene3D" id="3.30.1490.190">
    <property type="match status" value="1"/>
</dbReference>
<feature type="binding site" evidence="7">
    <location>
        <position position="124"/>
    </location>
    <ligand>
        <name>Zn(2+)</name>
        <dbReference type="ChEBI" id="CHEBI:29105"/>
    </ligand>
</feature>
<keyword evidence="6" id="KW-0804">Transcription</keyword>
<evidence type="ECO:0000256" key="5">
    <source>
        <dbReference type="ARBA" id="ARBA00023125"/>
    </source>
</evidence>